<dbReference type="GO" id="GO:0046475">
    <property type="term" value="P:glycerophospholipid catabolic process"/>
    <property type="evidence" value="ECO:0007669"/>
    <property type="project" value="TreeGrafter"/>
</dbReference>
<evidence type="ECO:0000256" key="2">
    <source>
        <dbReference type="ARBA" id="ARBA00013274"/>
    </source>
</evidence>
<dbReference type="Proteomes" id="UP000033483">
    <property type="component" value="Unassembled WGS sequence"/>
</dbReference>
<evidence type="ECO:0000313" key="13">
    <source>
        <dbReference type="Proteomes" id="UP000033483"/>
    </source>
</evidence>
<dbReference type="GO" id="GO:0005783">
    <property type="term" value="C:endoplasmic reticulum"/>
    <property type="evidence" value="ECO:0007669"/>
    <property type="project" value="TreeGrafter"/>
</dbReference>
<gene>
    <name evidence="12" type="ORF">TD95_000663</name>
</gene>
<evidence type="ECO:0000256" key="6">
    <source>
        <dbReference type="ARBA" id="ARBA00023098"/>
    </source>
</evidence>
<evidence type="ECO:0000256" key="1">
    <source>
        <dbReference type="ARBA" id="ARBA00008780"/>
    </source>
</evidence>
<dbReference type="GO" id="GO:0005829">
    <property type="term" value="C:cytosol"/>
    <property type="evidence" value="ECO:0007669"/>
    <property type="project" value="TreeGrafter"/>
</dbReference>
<keyword evidence="13" id="KW-1185">Reference proteome</keyword>
<dbReference type="Gene3D" id="3.40.1090.10">
    <property type="entry name" value="Cytosolic phospholipase A2 catalytic domain"/>
    <property type="match status" value="1"/>
</dbReference>
<proteinExistence type="inferred from homology"/>
<keyword evidence="7" id="KW-0325">Glycoprotein</keyword>
<comment type="catalytic activity">
    <reaction evidence="8 10">
        <text>a 1-acyl-sn-glycero-3-phosphocholine + H2O = sn-glycerol 3-phosphocholine + a fatty acid + H(+)</text>
        <dbReference type="Rhea" id="RHEA:15177"/>
        <dbReference type="ChEBI" id="CHEBI:15377"/>
        <dbReference type="ChEBI" id="CHEBI:15378"/>
        <dbReference type="ChEBI" id="CHEBI:16870"/>
        <dbReference type="ChEBI" id="CHEBI:28868"/>
        <dbReference type="ChEBI" id="CHEBI:58168"/>
        <dbReference type="EC" id="3.1.1.5"/>
    </reaction>
</comment>
<dbReference type="InterPro" id="IPR002642">
    <property type="entry name" value="LysoPLipase_cat_dom"/>
</dbReference>
<evidence type="ECO:0000256" key="9">
    <source>
        <dbReference type="PROSITE-ProRule" id="PRU00555"/>
    </source>
</evidence>
<protein>
    <recommendedName>
        <fullName evidence="2 10">Lysophospholipase</fullName>
        <ecNumber evidence="2 10">3.1.1.5</ecNumber>
    </recommendedName>
</protein>
<evidence type="ECO:0000256" key="8">
    <source>
        <dbReference type="ARBA" id="ARBA00049531"/>
    </source>
</evidence>
<dbReference type="AlphaFoldDB" id="A0A0F4ZIU7"/>
<keyword evidence="3" id="KW-0732">Signal</keyword>
<dbReference type="EMBL" id="LAEV01000372">
    <property type="protein sequence ID" value="KKA30462.1"/>
    <property type="molecule type" value="Genomic_DNA"/>
</dbReference>
<keyword evidence="5 9" id="KW-0442">Lipid degradation</keyword>
<keyword evidence="4 9" id="KW-0378">Hydrolase</keyword>
<organism evidence="12 13">
    <name type="scientific">Thielaviopsis punctulata</name>
    <dbReference type="NCBI Taxonomy" id="72032"/>
    <lineage>
        <taxon>Eukaryota</taxon>
        <taxon>Fungi</taxon>
        <taxon>Dikarya</taxon>
        <taxon>Ascomycota</taxon>
        <taxon>Pezizomycotina</taxon>
        <taxon>Sordariomycetes</taxon>
        <taxon>Hypocreomycetidae</taxon>
        <taxon>Microascales</taxon>
        <taxon>Ceratocystidaceae</taxon>
        <taxon>Thielaviopsis</taxon>
    </lineage>
</organism>
<dbReference type="GO" id="GO:0004623">
    <property type="term" value="F:phospholipase A2 activity"/>
    <property type="evidence" value="ECO:0007669"/>
    <property type="project" value="TreeGrafter"/>
</dbReference>
<evidence type="ECO:0000259" key="11">
    <source>
        <dbReference type="PROSITE" id="PS51210"/>
    </source>
</evidence>
<reference evidence="12 13" key="1">
    <citation type="submission" date="2015-03" db="EMBL/GenBank/DDBJ databases">
        <authorList>
            <person name="Radwan O."/>
            <person name="Al-Naeli F.A."/>
            <person name="Rendon G.A."/>
            <person name="Fields C."/>
        </authorList>
    </citation>
    <scope>NUCLEOTIDE SEQUENCE [LARGE SCALE GENOMIC DNA]</scope>
    <source>
        <strain evidence="12">CR-DP1</strain>
    </source>
</reference>
<accession>A0A0F4ZIU7</accession>
<evidence type="ECO:0000313" key="12">
    <source>
        <dbReference type="EMBL" id="KKA30462.1"/>
    </source>
</evidence>
<dbReference type="SMART" id="SM00022">
    <property type="entry name" value="PLAc"/>
    <property type="match status" value="1"/>
</dbReference>
<dbReference type="OrthoDB" id="4084751at2759"/>
<dbReference type="EC" id="3.1.1.5" evidence="2 10"/>
<keyword evidence="6 9" id="KW-0443">Lipid metabolism</keyword>
<dbReference type="Pfam" id="PF01735">
    <property type="entry name" value="PLA2_B"/>
    <property type="match status" value="1"/>
</dbReference>
<dbReference type="FunFam" id="3.40.1090.10:FF:000010">
    <property type="entry name" value="Lysophospholipase"/>
    <property type="match status" value="1"/>
</dbReference>
<dbReference type="PROSITE" id="PS51210">
    <property type="entry name" value="PLA2C"/>
    <property type="match status" value="1"/>
</dbReference>
<dbReference type="PANTHER" id="PTHR10728:SF33">
    <property type="entry name" value="LYSOPHOSPHOLIPASE 1-RELATED"/>
    <property type="match status" value="1"/>
</dbReference>
<comment type="similarity">
    <text evidence="1 10">Belongs to the lysophospholipase family.</text>
</comment>
<dbReference type="SUPFAM" id="SSF52151">
    <property type="entry name" value="FabD/lysophospholipase-like"/>
    <property type="match status" value="1"/>
</dbReference>
<dbReference type="InterPro" id="IPR016035">
    <property type="entry name" value="Acyl_Trfase/lysoPLipase"/>
</dbReference>
<dbReference type="GO" id="GO:0004622">
    <property type="term" value="F:phosphatidylcholine lysophospholipase activity"/>
    <property type="evidence" value="ECO:0007669"/>
    <property type="project" value="UniProtKB-EC"/>
</dbReference>
<feature type="domain" description="PLA2c" evidence="11">
    <location>
        <begin position="41"/>
        <end position="589"/>
    </location>
</feature>
<comment type="caution">
    <text evidence="12">The sequence shown here is derived from an EMBL/GenBank/DDBJ whole genome shotgun (WGS) entry which is preliminary data.</text>
</comment>
<evidence type="ECO:0000256" key="3">
    <source>
        <dbReference type="ARBA" id="ARBA00022729"/>
    </source>
</evidence>
<evidence type="ECO:0000256" key="10">
    <source>
        <dbReference type="RuleBase" id="RU362103"/>
    </source>
</evidence>
<evidence type="ECO:0000256" key="7">
    <source>
        <dbReference type="ARBA" id="ARBA00023180"/>
    </source>
</evidence>
<name>A0A0F4ZIU7_9PEZI</name>
<sequence length="634" mass="68111">MKAATALLYASSASASAVSWELTQRAAPDAPSGGYAPAAVQCPSSEPTIRSSAAGISAEEEAWLKVRTPKAQAAFSSFVERVNITGFNATQYLAKPNAQPRLAAAISGGGYRALMYGAGFLKSTDNRTSGTTEEGAIGGLLQSLTYLAGLSGGSWLVGSFYMNNLTTIEDIQTNENLWQFQHSIFVGPELKDTFLGSSSLEYYKQLQSEVMSKKDAGFDVSLTDYWGRALAYQLINAPDGGAAYTLSSVADWQPFQDGDTPMPFIVSVGRAPHTIVVSLNSTVFEFNPLEFGSWDTSPGAFAPIRYLGTNFTNGSVVSGDECVRGFDQASFIMGTSSSLFNVVLMDNMTSTLNLSSIESGLVNDLLDTLDADNNDIAPYRPNPFRNYNTSYNKLWNQTELDLVDGGEDGQNIPLWPVLQPERGVDVIFAVDSSADTEYSWPNGTAMIATYERTRDPVGRGVPFPAVPDSNTFINLKLNQQPTFFGCDVKNFSAGAVPPLIVYMPNGPYTYFGNTSTLTMEYELDVRDSVIFNAQTAASQGNSSSAIGQSTWATCVACAALSRSFTRTNTSVPRACTDCYTKHCWNGTYDTSPVNYEPTLLMDKVDVTSSEDSAASASAGFSTVLMAAMVALAVF</sequence>
<evidence type="ECO:0000256" key="5">
    <source>
        <dbReference type="ARBA" id="ARBA00022963"/>
    </source>
</evidence>
<dbReference type="PANTHER" id="PTHR10728">
    <property type="entry name" value="CYTOSOLIC PHOSPHOLIPASE A2"/>
    <property type="match status" value="1"/>
</dbReference>
<evidence type="ECO:0000256" key="4">
    <source>
        <dbReference type="ARBA" id="ARBA00022801"/>
    </source>
</evidence>